<dbReference type="InterPro" id="IPR036390">
    <property type="entry name" value="WH_DNA-bd_sf"/>
</dbReference>
<accession>A0ABN2MMR0</accession>
<dbReference type="Pfam" id="PF01047">
    <property type="entry name" value="MarR"/>
    <property type="match status" value="1"/>
</dbReference>
<evidence type="ECO:0000259" key="2">
    <source>
        <dbReference type="PROSITE" id="PS50995"/>
    </source>
</evidence>
<keyword evidence="4" id="KW-1185">Reference proteome</keyword>
<dbReference type="InterPro" id="IPR000835">
    <property type="entry name" value="HTH_MarR-typ"/>
</dbReference>
<protein>
    <recommendedName>
        <fullName evidence="2">HTH marR-type domain-containing protein</fullName>
    </recommendedName>
</protein>
<gene>
    <name evidence="3" type="ORF">GCM10009682_55830</name>
</gene>
<dbReference type="SMART" id="SM00347">
    <property type="entry name" value="HTH_MARR"/>
    <property type="match status" value="1"/>
</dbReference>
<dbReference type="InterPro" id="IPR036388">
    <property type="entry name" value="WH-like_DNA-bd_sf"/>
</dbReference>
<sequence>MERSGRDDPTHRLSLLLAKRGSLTDARLRAALSTNRLTPRQATVLTYLEAEPACQQMLVELLECDPSVLVAILNELERAELIYRRRDPSDRRRHIVEITPAGHDAVKALEATFTEVESELFAHLSATERATLSELLGRVAADPASRVDEPSSTFAADGAGLEPTCERHGRQHAVRHPQ</sequence>
<dbReference type="InterPro" id="IPR039422">
    <property type="entry name" value="MarR/SlyA-like"/>
</dbReference>
<dbReference type="EMBL" id="BAAALT010000258">
    <property type="protein sequence ID" value="GAA1829814.1"/>
    <property type="molecule type" value="Genomic_DNA"/>
</dbReference>
<evidence type="ECO:0000313" key="4">
    <source>
        <dbReference type="Proteomes" id="UP001500218"/>
    </source>
</evidence>
<dbReference type="Gene3D" id="1.10.10.10">
    <property type="entry name" value="Winged helix-like DNA-binding domain superfamily/Winged helix DNA-binding domain"/>
    <property type="match status" value="1"/>
</dbReference>
<feature type="domain" description="HTH marR-type" evidence="2">
    <location>
        <begin position="10"/>
        <end position="141"/>
    </location>
</feature>
<feature type="region of interest" description="Disordered" evidence="1">
    <location>
        <begin position="142"/>
        <end position="178"/>
    </location>
</feature>
<dbReference type="PROSITE" id="PS50995">
    <property type="entry name" value="HTH_MARR_2"/>
    <property type="match status" value="1"/>
</dbReference>
<name>A0ABN2MMR0_9ACTN</name>
<dbReference type="PRINTS" id="PR00598">
    <property type="entry name" value="HTHMARR"/>
</dbReference>
<reference evidence="3 4" key="1">
    <citation type="journal article" date="2019" name="Int. J. Syst. Evol. Microbiol.">
        <title>The Global Catalogue of Microorganisms (GCM) 10K type strain sequencing project: providing services to taxonomists for standard genome sequencing and annotation.</title>
        <authorList>
            <consortium name="The Broad Institute Genomics Platform"/>
            <consortium name="The Broad Institute Genome Sequencing Center for Infectious Disease"/>
            <person name="Wu L."/>
            <person name="Ma J."/>
        </authorList>
    </citation>
    <scope>NUCLEOTIDE SEQUENCE [LARGE SCALE GENOMIC DNA]</scope>
    <source>
        <strain evidence="3 4">JCM 13250</strain>
    </source>
</reference>
<dbReference type="Proteomes" id="UP001500218">
    <property type="component" value="Unassembled WGS sequence"/>
</dbReference>
<feature type="compositionally biased region" description="Basic residues" evidence="1">
    <location>
        <begin position="169"/>
        <end position="178"/>
    </location>
</feature>
<dbReference type="PANTHER" id="PTHR33164">
    <property type="entry name" value="TRANSCRIPTIONAL REGULATOR, MARR FAMILY"/>
    <property type="match status" value="1"/>
</dbReference>
<dbReference type="PANTHER" id="PTHR33164:SF43">
    <property type="entry name" value="HTH-TYPE TRANSCRIPTIONAL REPRESSOR YETL"/>
    <property type="match status" value="1"/>
</dbReference>
<dbReference type="RefSeq" id="WP_344138748.1">
    <property type="nucleotide sequence ID" value="NZ_BAAALT010000258.1"/>
</dbReference>
<proteinExistence type="predicted"/>
<comment type="caution">
    <text evidence="3">The sequence shown here is derived from an EMBL/GenBank/DDBJ whole genome shotgun (WGS) entry which is preliminary data.</text>
</comment>
<evidence type="ECO:0000313" key="3">
    <source>
        <dbReference type="EMBL" id="GAA1829814.1"/>
    </source>
</evidence>
<dbReference type="SUPFAM" id="SSF46785">
    <property type="entry name" value="Winged helix' DNA-binding domain"/>
    <property type="match status" value="1"/>
</dbReference>
<evidence type="ECO:0000256" key="1">
    <source>
        <dbReference type="SAM" id="MobiDB-lite"/>
    </source>
</evidence>
<organism evidence="3 4">
    <name type="scientific">Luedemannella flava</name>
    <dbReference type="NCBI Taxonomy" id="349316"/>
    <lineage>
        <taxon>Bacteria</taxon>
        <taxon>Bacillati</taxon>
        <taxon>Actinomycetota</taxon>
        <taxon>Actinomycetes</taxon>
        <taxon>Micromonosporales</taxon>
        <taxon>Micromonosporaceae</taxon>
        <taxon>Luedemannella</taxon>
    </lineage>
</organism>